<dbReference type="AlphaFoldDB" id="A0A5S5BX42"/>
<dbReference type="InterPro" id="IPR013225">
    <property type="entry name" value="PaaX_C"/>
</dbReference>
<dbReference type="GO" id="GO:0006351">
    <property type="term" value="P:DNA-templated transcription"/>
    <property type="evidence" value="ECO:0007669"/>
    <property type="project" value="InterPro"/>
</dbReference>
<reference evidence="3 4" key="1">
    <citation type="submission" date="2019-07" db="EMBL/GenBank/DDBJ databases">
        <title>Genomic Encyclopedia of Type Strains, Phase III (KMG-III): the genomes of soil and plant-associated and newly described type strains.</title>
        <authorList>
            <person name="Whitman W."/>
        </authorList>
    </citation>
    <scope>NUCLEOTIDE SEQUENCE [LARGE SCALE GENOMIC DNA]</scope>
    <source>
        <strain evidence="3 4">BL24</strain>
    </source>
</reference>
<dbReference type="SUPFAM" id="SSF46785">
    <property type="entry name" value="Winged helix' DNA-binding domain"/>
    <property type="match status" value="1"/>
</dbReference>
<organism evidence="3 4">
    <name type="scientific">Paenibacillus methanolicus</name>
    <dbReference type="NCBI Taxonomy" id="582686"/>
    <lineage>
        <taxon>Bacteria</taxon>
        <taxon>Bacillati</taxon>
        <taxon>Bacillota</taxon>
        <taxon>Bacilli</taxon>
        <taxon>Bacillales</taxon>
        <taxon>Paenibacillaceae</taxon>
        <taxon>Paenibacillus</taxon>
    </lineage>
</organism>
<dbReference type="EMBL" id="VNHS01000012">
    <property type="protein sequence ID" value="TYP70203.1"/>
    <property type="molecule type" value="Genomic_DNA"/>
</dbReference>
<dbReference type="Gene3D" id="1.20.58.1460">
    <property type="match status" value="1"/>
</dbReference>
<dbReference type="Pfam" id="PF20803">
    <property type="entry name" value="PaaX_M"/>
    <property type="match status" value="1"/>
</dbReference>
<dbReference type="Proteomes" id="UP000323257">
    <property type="component" value="Unassembled WGS sequence"/>
</dbReference>
<evidence type="ECO:0000259" key="2">
    <source>
        <dbReference type="Pfam" id="PF20803"/>
    </source>
</evidence>
<dbReference type="Gene3D" id="3.30.70.2650">
    <property type="match status" value="1"/>
</dbReference>
<feature type="domain" description="Transcriptional repressor PaaX-like C-terminal" evidence="1">
    <location>
        <begin position="165"/>
        <end position="238"/>
    </location>
</feature>
<dbReference type="InterPro" id="IPR048846">
    <property type="entry name" value="PaaX-like_central"/>
</dbReference>
<dbReference type="PANTHER" id="PTHR30319">
    <property type="entry name" value="PHENYLACETIC ACID REGULATOR-RELATED TRANSCRIPTIONAL REPRESSOR"/>
    <property type="match status" value="1"/>
</dbReference>
<gene>
    <name evidence="3" type="ORF">BCM02_112183</name>
</gene>
<dbReference type="PIRSF" id="PIRSF020623">
    <property type="entry name" value="PaaX"/>
    <property type="match status" value="1"/>
</dbReference>
<sequence length="263" mass="31533">MLSIEKQILFLLTKKRCMHAKELIQIYTKRGYKEQSIRNVLSRMKKEEYIHAEERSLYSLMDKGEQFLSFVNRKPLQYDVDWNRKWYFVHFEVPEPERQRRDLFRMQLMQLGFGQLYKGVYVSPWDYRKQLLSLIHAASMDEYVTISEASILFRDITSERAADIWPLADIHRLYQEKRQWYQNEFVPALDKEIRGAMDPLELFVLYLHVGEVISEISLRDPMLPLALLPDDWMGHRVIAELYRSFQTFATLIPSSSIYYPFLV</sequence>
<dbReference type="InterPro" id="IPR011965">
    <property type="entry name" value="PaaX_trns_reg"/>
</dbReference>
<accession>A0A5S5BX42</accession>
<comment type="caution">
    <text evidence="3">The sequence shown here is derived from an EMBL/GenBank/DDBJ whole genome shotgun (WGS) entry which is preliminary data.</text>
</comment>
<name>A0A5S5BX42_9BACL</name>
<dbReference type="InterPro" id="IPR036390">
    <property type="entry name" value="WH_DNA-bd_sf"/>
</dbReference>
<dbReference type="Pfam" id="PF08223">
    <property type="entry name" value="PaaX_C"/>
    <property type="match status" value="1"/>
</dbReference>
<evidence type="ECO:0000313" key="3">
    <source>
        <dbReference type="EMBL" id="TYP70203.1"/>
    </source>
</evidence>
<dbReference type="PANTHER" id="PTHR30319:SF1">
    <property type="entry name" value="TRANSCRIPTIONAL REPRESSOR PAAX"/>
    <property type="match status" value="1"/>
</dbReference>
<evidence type="ECO:0000313" key="4">
    <source>
        <dbReference type="Proteomes" id="UP000323257"/>
    </source>
</evidence>
<feature type="domain" description="Transcriptional repressor PaaX-like central Cas2-like" evidence="2">
    <location>
        <begin position="81"/>
        <end position="150"/>
    </location>
</feature>
<proteinExistence type="predicted"/>
<dbReference type="InterPro" id="IPR036388">
    <property type="entry name" value="WH-like_DNA-bd_sf"/>
</dbReference>
<keyword evidence="4" id="KW-1185">Reference proteome</keyword>
<dbReference type="Gene3D" id="1.10.10.10">
    <property type="entry name" value="Winged helix-like DNA-binding domain superfamily/Winged helix DNA-binding domain"/>
    <property type="match status" value="1"/>
</dbReference>
<protein>
    <submittedName>
        <fullName evidence="3">Phenylacetic acid degradation operon negative regulatory protein</fullName>
    </submittedName>
</protein>
<evidence type="ECO:0000259" key="1">
    <source>
        <dbReference type="Pfam" id="PF08223"/>
    </source>
</evidence>